<feature type="coiled-coil region" evidence="2">
    <location>
        <begin position="2"/>
        <end position="29"/>
    </location>
</feature>
<dbReference type="STRING" id="1618566.UR35_C0006G0011"/>
<name>A0A0G0A0P0_9BACT</name>
<dbReference type="Proteomes" id="UP000034778">
    <property type="component" value="Unassembled WGS sequence"/>
</dbReference>
<dbReference type="CDD" id="cd00093">
    <property type="entry name" value="HTH_XRE"/>
    <property type="match status" value="1"/>
</dbReference>
<proteinExistence type="predicted"/>
<dbReference type="SMART" id="SM00530">
    <property type="entry name" value="HTH_XRE"/>
    <property type="match status" value="1"/>
</dbReference>
<dbReference type="EMBL" id="LBOW01000006">
    <property type="protein sequence ID" value="KKP44776.1"/>
    <property type="molecule type" value="Genomic_DNA"/>
</dbReference>
<evidence type="ECO:0000256" key="1">
    <source>
        <dbReference type="ARBA" id="ARBA00023125"/>
    </source>
</evidence>
<evidence type="ECO:0000313" key="4">
    <source>
        <dbReference type="EMBL" id="KKP44776.1"/>
    </source>
</evidence>
<organism evidence="4 5">
    <name type="scientific">Candidatus Woesebacteria bacterium GW2011_GWB1_33_22</name>
    <dbReference type="NCBI Taxonomy" id="1618566"/>
    <lineage>
        <taxon>Bacteria</taxon>
        <taxon>Candidatus Woeseibacteriota</taxon>
    </lineage>
</organism>
<comment type="caution">
    <text evidence="4">The sequence shown here is derived from an EMBL/GenBank/DDBJ whole genome shotgun (WGS) entry which is preliminary data.</text>
</comment>
<dbReference type="Pfam" id="PF01381">
    <property type="entry name" value="HTH_3"/>
    <property type="match status" value="1"/>
</dbReference>
<accession>A0A0G0A0P0</accession>
<keyword evidence="2" id="KW-0175">Coiled coil</keyword>
<evidence type="ECO:0000313" key="5">
    <source>
        <dbReference type="Proteomes" id="UP000034778"/>
    </source>
</evidence>
<feature type="domain" description="HTH cro/C1-type" evidence="3">
    <location>
        <begin position="16"/>
        <end position="70"/>
    </location>
</feature>
<reference evidence="4 5" key="1">
    <citation type="journal article" date="2015" name="Nature">
        <title>rRNA introns, odd ribosomes, and small enigmatic genomes across a large radiation of phyla.</title>
        <authorList>
            <person name="Brown C.T."/>
            <person name="Hug L.A."/>
            <person name="Thomas B.C."/>
            <person name="Sharon I."/>
            <person name="Castelle C.J."/>
            <person name="Singh A."/>
            <person name="Wilkins M.J."/>
            <person name="Williams K.H."/>
            <person name="Banfield J.F."/>
        </authorList>
    </citation>
    <scope>NUCLEOTIDE SEQUENCE [LARGE SCALE GENOMIC DNA]</scope>
</reference>
<gene>
    <name evidence="4" type="ORF">UR35_C0006G0011</name>
</gene>
<dbReference type="Gene3D" id="1.10.260.40">
    <property type="entry name" value="lambda repressor-like DNA-binding domains"/>
    <property type="match status" value="1"/>
</dbReference>
<dbReference type="GO" id="GO:0003677">
    <property type="term" value="F:DNA binding"/>
    <property type="evidence" value="ECO:0007669"/>
    <property type="project" value="UniProtKB-KW"/>
</dbReference>
<evidence type="ECO:0000256" key="2">
    <source>
        <dbReference type="SAM" id="Coils"/>
    </source>
</evidence>
<dbReference type="PANTHER" id="PTHR46558:SF4">
    <property type="entry name" value="DNA-BIDING PHAGE PROTEIN"/>
    <property type="match status" value="1"/>
</dbReference>
<protein>
    <submittedName>
        <fullName evidence="4">Transcriptional regulator, XRE family</fullName>
    </submittedName>
</protein>
<sequence>MAKTRRETLNALGKKIKKLRKENGLTQEKLAEQLRISTVYVGFLEAGKGSPSLKLLMKISRKFGVKVEDLFHR</sequence>
<dbReference type="InterPro" id="IPR010982">
    <property type="entry name" value="Lambda_DNA-bd_dom_sf"/>
</dbReference>
<dbReference type="SUPFAM" id="SSF47413">
    <property type="entry name" value="lambda repressor-like DNA-binding domains"/>
    <property type="match status" value="1"/>
</dbReference>
<dbReference type="PANTHER" id="PTHR46558">
    <property type="entry name" value="TRACRIPTIONAL REGULATORY PROTEIN-RELATED-RELATED"/>
    <property type="match status" value="1"/>
</dbReference>
<evidence type="ECO:0000259" key="3">
    <source>
        <dbReference type="PROSITE" id="PS50943"/>
    </source>
</evidence>
<dbReference type="PROSITE" id="PS50943">
    <property type="entry name" value="HTH_CROC1"/>
    <property type="match status" value="1"/>
</dbReference>
<dbReference type="AlphaFoldDB" id="A0A0G0A0P0"/>
<dbReference type="InterPro" id="IPR001387">
    <property type="entry name" value="Cro/C1-type_HTH"/>
</dbReference>
<keyword evidence="1" id="KW-0238">DNA-binding</keyword>